<evidence type="ECO:0000313" key="3">
    <source>
        <dbReference type="EMBL" id="NMH86423.1"/>
    </source>
</evidence>
<feature type="non-terminal residue" evidence="3">
    <location>
        <position position="1"/>
    </location>
</feature>
<dbReference type="NCBIfam" id="TIGR04131">
    <property type="entry name" value="Bac_Flav_CTERM"/>
    <property type="match status" value="1"/>
</dbReference>
<feature type="compositionally biased region" description="Acidic residues" evidence="1">
    <location>
        <begin position="9"/>
        <end position="21"/>
    </location>
</feature>
<dbReference type="InterPro" id="IPR047589">
    <property type="entry name" value="DUF11_rpt"/>
</dbReference>
<keyword evidence="4" id="KW-1185">Reference proteome</keyword>
<reference evidence="3 4" key="1">
    <citation type="submission" date="2020-04" db="EMBL/GenBank/DDBJ databases">
        <title>A Flavivirga sp. nov.</title>
        <authorList>
            <person name="Sun X."/>
        </authorList>
    </citation>
    <scope>NUCLEOTIDE SEQUENCE [LARGE SCALE GENOMIC DNA]</scope>
    <source>
        <strain evidence="3 4">Y03</strain>
    </source>
</reference>
<dbReference type="RefSeq" id="WP_169669838.1">
    <property type="nucleotide sequence ID" value="NZ_JABBHF010000001.1"/>
</dbReference>
<dbReference type="NCBIfam" id="TIGR01451">
    <property type="entry name" value="B_ant_repeat"/>
    <property type="match status" value="1"/>
</dbReference>
<organism evidence="3 4">
    <name type="scientific">Flavivirga algicola</name>
    <dbReference type="NCBI Taxonomy" id="2729136"/>
    <lineage>
        <taxon>Bacteria</taxon>
        <taxon>Pseudomonadati</taxon>
        <taxon>Bacteroidota</taxon>
        <taxon>Flavobacteriia</taxon>
        <taxon>Flavobacteriales</taxon>
        <taxon>Flavobacteriaceae</taxon>
        <taxon>Flavivirga</taxon>
    </lineage>
</organism>
<evidence type="ECO:0000313" key="4">
    <source>
        <dbReference type="Proteomes" id="UP000746690"/>
    </source>
</evidence>
<feature type="domain" description="DUF7507" evidence="2">
    <location>
        <begin position="192"/>
        <end position="302"/>
    </location>
</feature>
<dbReference type="InterPro" id="IPR026341">
    <property type="entry name" value="T9SS_type_B"/>
</dbReference>
<evidence type="ECO:0000259" key="2">
    <source>
        <dbReference type="Pfam" id="PF24346"/>
    </source>
</evidence>
<dbReference type="Pfam" id="PF13585">
    <property type="entry name" value="CHU_C"/>
    <property type="match status" value="1"/>
</dbReference>
<accession>A0ABX1RTM3</accession>
<sequence length="418" mass="44026">HTAVALVDTDGDGLTDCEETTGIDNPATPEVPTGTSDENDPCDPMHTAVALTDTDGDGVTDCHELTPPDGEAPTDPNDPCDAILADITLVQTGAYLIADCDGDGVINGDELSPPDGETPTDPNDPCSFVLADILSPSMAWNAADCDGDGVTNGNEISPPDGETPTDPLYPCSYRPTDISLTVTTTVSCIGELEVTKIADVSNRGLGGTITYTILVENTGNVTLTNVGLVDTFTDANGNPLTLTEEPVFDDADLGSLEGTLLSGEIATYTATFDITEQAINAGGVVNSIVGSGTTPGFETITDMSDDGDDVDGNTEDDPTETELGCLIVLNEFSPNGDGVNDYLVINCIENYPNNRLEIYNRWGNIVYKKQGYDNEFDGISNGRSTINGTEKLPVGTYYYVLDLGDGSKPKVGWLYINR</sequence>
<proteinExistence type="predicted"/>
<name>A0ABX1RTM3_9FLAO</name>
<evidence type="ECO:0000256" key="1">
    <source>
        <dbReference type="SAM" id="MobiDB-lite"/>
    </source>
</evidence>
<dbReference type="InterPro" id="IPR055354">
    <property type="entry name" value="DUF7507"/>
</dbReference>
<dbReference type="Pfam" id="PF24346">
    <property type="entry name" value="DUF7507"/>
    <property type="match status" value="1"/>
</dbReference>
<dbReference type="EMBL" id="JABBHF010000001">
    <property type="protein sequence ID" value="NMH86423.1"/>
    <property type="molecule type" value="Genomic_DNA"/>
</dbReference>
<dbReference type="Proteomes" id="UP000746690">
    <property type="component" value="Unassembled WGS sequence"/>
</dbReference>
<comment type="caution">
    <text evidence="3">The sequence shown here is derived from an EMBL/GenBank/DDBJ whole genome shotgun (WGS) entry which is preliminary data.</text>
</comment>
<gene>
    <name evidence="3" type="ORF">HHX25_02795</name>
</gene>
<feature type="region of interest" description="Disordered" evidence="1">
    <location>
        <begin position="1"/>
        <end position="42"/>
    </location>
</feature>
<protein>
    <submittedName>
        <fullName evidence="3">T9SS type B sorting domain-containing protein</fullName>
    </submittedName>
</protein>